<comment type="caution">
    <text evidence="2">The sequence shown here is derived from an EMBL/GenBank/DDBJ whole genome shotgun (WGS) entry which is preliminary data.</text>
</comment>
<proteinExistence type="predicted"/>
<gene>
    <name evidence="2" type="ORF">GCM10007362_31340</name>
</gene>
<name>A0ABQ2A0B9_9BACL</name>
<dbReference type="PANTHER" id="PTHR34385:SF1">
    <property type="entry name" value="PEPTIDOGLYCAN L-ALANYL-D-GLUTAMATE ENDOPEPTIDASE CWLK"/>
    <property type="match status" value="1"/>
</dbReference>
<evidence type="ECO:0000313" key="2">
    <source>
        <dbReference type="EMBL" id="GGH81481.1"/>
    </source>
</evidence>
<protein>
    <recommendedName>
        <fullName evidence="1">Peptidase M15C domain-containing protein</fullName>
    </recommendedName>
</protein>
<feature type="domain" description="Peptidase M15C" evidence="1">
    <location>
        <begin position="90"/>
        <end position="159"/>
    </location>
</feature>
<dbReference type="Proteomes" id="UP000605427">
    <property type="component" value="Unassembled WGS sequence"/>
</dbReference>
<dbReference type="Pfam" id="PF13539">
    <property type="entry name" value="Peptidase_M15_4"/>
    <property type="match status" value="1"/>
</dbReference>
<dbReference type="SUPFAM" id="SSF55166">
    <property type="entry name" value="Hedgehog/DD-peptidase"/>
    <property type="match status" value="1"/>
</dbReference>
<dbReference type="EMBL" id="BMDD01000004">
    <property type="protein sequence ID" value="GGH81481.1"/>
    <property type="molecule type" value="Genomic_DNA"/>
</dbReference>
<evidence type="ECO:0000259" key="1">
    <source>
        <dbReference type="Pfam" id="PF13539"/>
    </source>
</evidence>
<evidence type="ECO:0000313" key="3">
    <source>
        <dbReference type="Proteomes" id="UP000605427"/>
    </source>
</evidence>
<dbReference type="Gene3D" id="3.30.1380.10">
    <property type="match status" value="1"/>
</dbReference>
<dbReference type="InterPro" id="IPR009045">
    <property type="entry name" value="Zn_M74/Hedgehog-like"/>
</dbReference>
<reference evidence="3" key="1">
    <citation type="journal article" date="2019" name="Int. J. Syst. Evol. Microbiol.">
        <title>The Global Catalogue of Microorganisms (GCM) 10K type strain sequencing project: providing services to taxonomists for standard genome sequencing and annotation.</title>
        <authorList>
            <consortium name="The Broad Institute Genomics Platform"/>
            <consortium name="The Broad Institute Genome Sequencing Center for Infectious Disease"/>
            <person name="Wu L."/>
            <person name="Ma J."/>
        </authorList>
    </citation>
    <scope>NUCLEOTIDE SEQUENCE [LARGE SCALE GENOMIC DNA]</scope>
    <source>
        <strain evidence="3">CCM 8702</strain>
    </source>
</reference>
<dbReference type="InterPro" id="IPR052179">
    <property type="entry name" value="DD-CPase-like"/>
</dbReference>
<dbReference type="PANTHER" id="PTHR34385">
    <property type="entry name" value="D-ALANYL-D-ALANINE CARBOXYPEPTIDASE"/>
    <property type="match status" value="1"/>
</dbReference>
<accession>A0ABQ2A0B9</accession>
<dbReference type="InterPro" id="IPR039561">
    <property type="entry name" value="Peptidase_M15C"/>
</dbReference>
<keyword evidence="3" id="KW-1185">Reference proteome</keyword>
<sequence>MISIVFLLILLVAAWKGLAYFGYVPDVPREEEGRIIGIHPEVRAKTDTLIARAADRGIEIAITSDFRSSEEQDRLFHQGREDSGNIVTNARGGQSYHNYGLAIDFALRDGNGGVVWDMEVDRNGNGRSDWMEVVELAKALGFDWGGDWDRFPDYPHFQMDFGYTLRQLQNGKVPKGSQVERIENVE</sequence>
<dbReference type="RefSeq" id="WP_229714210.1">
    <property type="nucleotide sequence ID" value="NZ_BMDD01000004.1"/>
</dbReference>
<dbReference type="CDD" id="cd14845">
    <property type="entry name" value="L-Ala-D-Glu_peptidase_like"/>
    <property type="match status" value="1"/>
</dbReference>
<organism evidence="2 3">
    <name type="scientific">Saccharibacillus endophyticus</name>
    <dbReference type="NCBI Taxonomy" id="2060666"/>
    <lineage>
        <taxon>Bacteria</taxon>
        <taxon>Bacillati</taxon>
        <taxon>Bacillota</taxon>
        <taxon>Bacilli</taxon>
        <taxon>Bacillales</taxon>
        <taxon>Paenibacillaceae</taxon>
        <taxon>Saccharibacillus</taxon>
    </lineage>
</organism>